<dbReference type="Proteomes" id="UP000176992">
    <property type="component" value="Unassembled WGS sequence"/>
</dbReference>
<accession>A0A1F5YEY2</accession>
<protein>
    <recommendedName>
        <fullName evidence="3">DUF4837 domain-containing protein</fullName>
    </recommendedName>
</protein>
<name>A0A1F5YEY2_9BACT</name>
<reference evidence="1 2" key="1">
    <citation type="journal article" date="2016" name="Nat. Commun.">
        <title>Thousands of microbial genomes shed light on interconnected biogeochemical processes in an aquifer system.</title>
        <authorList>
            <person name="Anantharaman K."/>
            <person name="Brown C.T."/>
            <person name="Hug L.A."/>
            <person name="Sharon I."/>
            <person name="Castelle C.J."/>
            <person name="Probst A.J."/>
            <person name="Thomas B.C."/>
            <person name="Singh A."/>
            <person name="Wilkins M.J."/>
            <person name="Karaoz U."/>
            <person name="Brodie E.L."/>
            <person name="Williams K.H."/>
            <person name="Hubbard S.S."/>
            <person name="Banfield J.F."/>
        </authorList>
    </citation>
    <scope>NUCLEOTIDE SEQUENCE [LARGE SCALE GENOMIC DNA]</scope>
</reference>
<sequence length="353" mass="40538">MIIPGNITLQLFVPLFVLLLFSLSCSDMPGRKPFAFGREKEILVICDETVWEKSENDLRKKLEVPVHAVRWEPIFEIAHLEAQNLGKYQGWDKIVLIESLEHMQLLPEVVGDSMLKKISEEKGLYFNQVDVWARNQRVAGLAAPTDDLLYPLIKVHGDRIFQGFLRQLEVREAERMYHSGKNVALADSLLQNCGFSIVLPEVYEKIRADSLPENEMLFVQLDPVRSIFITWQENPPPQETSQPALAAYRDSRLTKLYPGMLTVPERVDTSTVSAGGIDRLRVYGVWENRVEISGGVYISQIIESPKQNRRYYMDCLLFCPDSKKNKYRYIFQLDHIMDSFALPENARPDKGTS</sequence>
<dbReference type="InterPro" id="IPR032286">
    <property type="entry name" value="DUF4837"/>
</dbReference>
<dbReference type="AlphaFoldDB" id="A0A1F5YEY2"/>
<organism evidence="1 2">
    <name type="scientific">Candidatus Glassbacteria bacterium GWA2_58_10</name>
    <dbReference type="NCBI Taxonomy" id="1817865"/>
    <lineage>
        <taxon>Bacteria</taxon>
        <taxon>Candidatus Glassiibacteriota</taxon>
    </lineage>
</organism>
<evidence type="ECO:0000313" key="1">
    <source>
        <dbReference type="EMBL" id="OGF98411.1"/>
    </source>
</evidence>
<dbReference type="Pfam" id="PF16125">
    <property type="entry name" value="DUF4837"/>
    <property type="match status" value="1"/>
</dbReference>
<proteinExistence type="predicted"/>
<dbReference type="EMBL" id="MFIV01000107">
    <property type="protein sequence ID" value="OGF98411.1"/>
    <property type="molecule type" value="Genomic_DNA"/>
</dbReference>
<evidence type="ECO:0000313" key="2">
    <source>
        <dbReference type="Proteomes" id="UP000176992"/>
    </source>
</evidence>
<comment type="caution">
    <text evidence="1">The sequence shown here is derived from an EMBL/GenBank/DDBJ whole genome shotgun (WGS) entry which is preliminary data.</text>
</comment>
<gene>
    <name evidence="1" type="ORF">A2Z86_01210</name>
</gene>
<evidence type="ECO:0008006" key="3">
    <source>
        <dbReference type="Google" id="ProtNLM"/>
    </source>
</evidence>